<accession>A0ABW4NKF6</accession>
<evidence type="ECO:0000313" key="1">
    <source>
        <dbReference type="EMBL" id="MFD1798899.1"/>
    </source>
</evidence>
<protein>
    <submittedName>
        <fullName evidence="1">TIGR02530 family flagellar biosynthesis protein</fullName>
    </submittedName>
</protein>
<evidence type="ECO:0000313" key="2">
    <source>
        <dbReference type="Proteomes" id="UP001597285"/>
    </source>
</evidence>
<keyword evidence="1" id="KW-0282">Flagellum</keyword>
<keyword evidence="2" id="KW-1185">Reference proteome</keyword>
<dbReference type="NCBIfam" id="TIGR02530">
    <property type="entry name" value="flg_new"/>
    <property type="match status" value="1"/>
</dbReference>
<proteinExistence type="predicted"/>
<keyword evidence="1" id="KW-0969">Cilium</keyword>
<sequence>MSFKVTPNQTQPSEIKPAAIRPKVDRRFSSFLSESIEKPLGQKEVKISNHAQKRLEERGLQLDQQDMHQLEAAVEELSGKGSKNSLIFYKDMALITSVPNRTIITALNTQEMDMVTNIDSAMRINQ</sequence>
<keyword evidence="1" id="KW-0966">Cell projection</keyword>
<organism evidence="1 2">
    <name type="scientific">Carnobacterium antarcticum</name>
    <dbReference type="NCBI Taxonomy" id="2126436"/>
    <lineage>
        <taxon>Bacteria</taxon>
        <taxon>Bacillati</taxon>
        <taxon>Bacillota</taxon>
        <taxon>Bacilli</taxon>
        <taxon>Lactobacillales</taxon>
        <taxon>Carnobacteriaceae</taxon>
        <taxon>Carnobacterium</taxon>
    </lineage>
</organism>
<dbReference type="InterPro" id="IPR013367">
    <property type="entry name" value="Flagellar_put"/>
</dbReference>
<dbReference type="RefSeq" id="WP_058919295.1">
    <property type="nucleotide sequence ID" value="NZ_JBHSQC010000015.1"/>
</dbReference>
<dbReference type="EMBL" id="JBHUFF010000008">
    <property type="protein sequence ID" value="MFD1798899.1"/>
    <property type="molecule type" value="Genomic_DNA"/>
</dbReference>
<dbReference type="Proteomes" id="UP001597285">
    <property type="component" value="Unassembled WGS sequence"/>
</dbReference>
<name>A0ABW4NKF6_9LACT</name>
<reference evidence="2" key="1">
    <citation type="journal article" date="2019" name="Int. J. Syst. Evol. Microbiol.">
        <title>The Global Catalogue of Microorganisms (GCM) 10K type strain sequencing project: providing services to taxonomists for standard genome sequencing and annotation.</title>
        <authorList>
            <consortium name="The Broad Institute Genomics Platform"/>
            <consortium name="The Broad Institute Genome Sequencing Center for Infectious Disease"/>
            <person name="Wu L."/>
            <person name="Ma J."/>
        </authorList>
    </citation>
    <scope>NUCLEOTIDE SEQUENCE [LARGE SCALE GENOMIC DNA]</scope>
    <source>
        <strain evidence="2">KCTC 42143</strain>
    </source>
</reference>
<comment type="caution">
    <text evidence="1">The sequence shown here is derived from an EMBL/GenBank/DDBJ whole genome shotgun (WGS) entry which is preliminary data.</text>
</comment>
<gene>
    <name evidence="1" type="ORF">ACFSBK_03360</name>
</gene>